<organism evidence="1 2">
    <name type="scientific">Dendrobium catenatum</name>
    <dbReference type="NCBI Taxonomy" id="906689"/>
    <lineage>
        <taxon>Eukaryota</taxon>
        <taxon>Viridiplantae</taxon>
        <taxon>Streptophyta</taxon>
        <taxon>Embryophyta</taxon>
        <taxon>Tracheophyta</taxon>
        <taxon>Spermatophyta</taxon>
        <taxon>Magnoliopsida</taxon>
        <taxon>Liliopsida</taxon>
        <taxon>Asparagales</taxon>
        <taxon>Orchidaceae</taxon>
        <taxon>Epidendroideae</taxon>
        <taxon>Malaxideae</taxon>
        <taxon>Dendrobiinae</taxon>
        <taxon>Dendrobium</taxon>
    </lineage>
</organism>
<protein>
    <submittedName>
        <fullName evidence="1">Uncharacterized protein</fullName>
    </submittedName>
</protein>
<proteinExistence type="predicted"/>
<evidence type="ECO:0000313" key="2">
    <source>
        <dbReference type="Proteomes" id="UP000233837"/>
    </source>
</evidence>
<accession>A0A2I0W527</accession>
<keyword evidence="2" id="KW-1185">Reference proteome</keyword>
<evidence type="ECO:0000313" key="1">
    <source>
        <dbReference type="EMBL" id="PKU70764.1"/>
    </source>
</evidence>
<sequence>MENDAEVNAPSRDVVHVVIASDFKVGHNFFFGANNYFVNLIPFPNMSLSIIVGDEVEAISDQAANSVSLEDRACALDVDGAGCVWGL</sequence>
<reference evidence="1 2" key="1">
    <citation type="journal article" date="2016" name="Sci. Rep.">
        <title>The Dendrobium catenatum Lindl. genome sequence provides insights into polysaccharide synthase, floral development and adaptive evolution.</title>
        <authorList>
            <person name="Zhang G.Q."/>
            <person name="Xu Q."/>
            <person name="Bian C."/>
            <person name="Tsai W.C."/>
            <person name="Yeh C.M."/>
            <person name="Liu K.W."/>
            <person name="Yoshida K."/>
            <person name="Zhang L.S."/>
            <person name="Chang S.B."/>
            <person name="Chen F."/>
            <person name="Shi Y."/>
            <person name="Su Y.Y."/>
            <person name="Zhang Y.Q."/>
            <person name="Chen L.J."/>
            <person name="Yin Y."/>
            <person name="Lin M."/>
            <person name="Huang H."/>
            <person name="Deng H."/>
            <person name="Wang Z.W."/>
            <person name="Zhu S.L."/>
            <person name="Zhao X."/>
            <person name="Deng C."/>
            <person name="Niu S.C."/>
            <person name="Huang J."/>
            <person name="Wang M."/>
            <person name="Liu G.H."/>
            <person name="Yang H.J."/>
            <person name="Xiao X.J."/>
            <person name="Hsiao Y.Y."/>
            <person name="Wu W.L."/>
            <person name="Chen Y.Y."/>
            <person name="Mitsuda N."/>
            <person name="Ohme-Takagi M."/>
            <person name="Luo Y.B."/>
            <person name="Van de Peer Y."/>
            <person name="Liu Z.J."/>
        </authorList>
    </citation>
    <scope>NUCLEOTIDE SEQUENCE [LARGE SCALE GENOMIC DNA]</scope>
    <source>
        <tissue evidence="1">The whole plant</tissue>
    </source>
</reference>
<dbReference type="AlphaFoldDB" id="A0A2I0W527"/>
<name>A0A2I0W527_9ASPA</name>
<dbReference type="EMBL" id="KZ502911">
    <property type="protein sequence ID" value="PKU70764.1"/>
    <property type="molecule type" value="Genomic_DNA"/>
</dbReference>
<dbReference type="Proteomes" id="UP000233837">
    <property type="component" value="Unassembled WGS sequence"/>
</dbReference>
<gene>
    <name evidence="1" type="ORF">MA16_Dca012517</name>
</gene>
<reference evidence="1 2" key="2">
    <citation type="journal article" date="2017" name="Nature">
        <title>The Apostasia genome and the evolution of orchids.</title>
        <authorList>
            <person name="Zhang G.Q."/>
            <person name="Liu K.W."/>
            <person name="Li Z."/>
            <person name="Lohaus R."/>
            <person name="Hsiao Y.Y."/>
            <person name="Niu S.C."/>
            <person name="Wang J.Y."/>
            <person name="Lin Y.C."/>
            <person name="Xu Q."/>
            <person name="Chen L.J."/>
            <person name="Yoshida K."/>
            <person name="Fujiwara S."/>
            <person name="Wang Z.W."/>
            <person name="Zhang Y.Q."/>
            <person name="Mitsuda N."/>
            <person name="Wang M."/>
            <person name="Liu G.H."/>
            <person name="Pecoraro L."/>
            <person name="Huang H.X."/>
            <person name="Xiao X.J."/>
            <person name="Lin M."/>
            <person name="Wu X.Y."/>
            <person name="Wu W.L."/>
            <person name="Chen Y.Y."/>
            <person name="Chang S.B."/>
            <person name="Sakamoto S."/>
            <person name="Ohme-Takagi M."/>
            <person name="Yagi M."/>
            <person name="Zeng S.J."/>
            <person name="Shen C.Y."/>
            <person name="Yeh C.M."/>
            <person name="Luo Y.B."/>
            <person name="Tsai W.C."/>
            <person name="Van de Peer Y."/>
            <person name="Liu Z.J."/>
        </authorList>
    </citation>
    <scope>NUCLEOTIDE SEQUENCE [LARGE SCALE GENOMIC DNA]</scope>
    <source>
        <tissue evidence="1">The whole plant</tissue>
    </source>
</reference>